<sequence>MASGGKATFSAAASDAARGTGGKLKRQSARRHTTTTPYSRPPQNQVQGRRPWISRIFVDPAYRAISSGATKLLPYFFSSAASSAPALRAPEDEDQHHQDKLKDDSLENDPSSVTPSLNKPKSESIEEGGTSSTSNIKENSFNISAQAISNRAKSDVDAMSELERLMEGKTFSRAETDRLIEIINSRATDLPDVAREEIMEIPTREGAKKSVSFLDQKKVPVGGKDASSDLWATPTPLAKSVSFEGDEHVRDEAGLSPAELAKAYMGGHTVSSSSQDFVARNEKNCLDRGNLVANSLRASPSSKPSACWPGVKSNEQSGFATPQSQRENFGIRSFPRTPYPRSILSGSKSQLMQLQDNSSKRLSTLQSPSQSVQTRYGQLKLNKGSDGGLFGPSRRSRQSATMSPYSRPSRSRFENSANLKRSEAGESSDLSMSQTTTYGKRIGLEAGTPTVPRHSSQIARTILDHLERTQATPKDKSAELKLATSWRFPQSSKAVEQSSSNINNVKKDGPTTKVNEDIPKFFSHNPPSSVPKLSEVTTGGTQNAMAKTASASNGILSGSNNGTILQYELGKPKGSLSGSTHEKEATKAVSYSFGGDPANLPKPPSHSLGNNKRSLSSISVQKPTYQKWAVPSGSNASFTFPISSSSDGATTSEPTTPSIMPLTTPNGGGVAITSQHEATKDDEIPQFSFGGNRRGDDKLPLVFAFSSVSEEVNNEEKFGDIKFTFGSNKAERISFSSPGSDGVCC</sequence>
<dbReference type="GeneID" id="108816917"/>
<dbReference type="PANTHER" id="PTHR33416:SF18">
    <property type="entry name" value="NUCLEOPORIN-LIKE PROTEIN"/>
    <property type="match status" value="1"/>
</dbReference>
<feature type="region of interest" description="Disordered" evidence="1">
    <location>
        <begin position="380"/>
        <end position="433"/>
    </location>
</feature>
<keyword evidence="2" id="KW-1185">Reference proteome</keyword>
<dbReference type="OrthoDB" id="653151at2759"/>
<accession>A0A6J0KAJ3</accession>
<feature type="compositionally biased region" description="Low complexity" evidence="1">
    <location>
        <begin position="1"/>
        <end position="18"/>
    </location>
</feature>
<protein>
    <submittedName>
        <fullName evidence="3">Nuclear pore complex protein NUP1</fullName>
    </submittedName>
</protein>
<dbReference type="GO" id="GO:0005635">
    <property type="term" value="C:nuclear envelope"/>
    <property type="evidence" value="ECO:0007669"/>
    <property type="project" value="TreeGrafter"/>
</dbReference>
<feature type="region of interest" description="Disordered" evidence="1">
    <location>
        <begin position="644"/>
        <end position="663"/>
    </location>
</feature>
<feature type="compositionally biased region" description="Basic and acidic residues" evidence="1">
    <location>
        <begin position="94"/>
        <end position="105"/>
    </location>
</feature>
<reference evidence="3" key="2">
    <citation type="submission" date="2025-08" db="UniProtKB">
        <authorList>
            <consortium name="RefSeq"/>
        </authorList>
    </citation>
    <scope>IDENTIFICATION</scope>
    <source>
        <tissue evidence="3">Leaf</tissue>
    </source>
</reference>
<gene>
    <name evidence="3" type="primary">LOC108816917</name>
</gene>
<dbReference type="KEGG" id="rsz:108816917"/>
<feature type="compositionally biased region" description="Polar residues" evidence="1">
    <location>
        <begin position="398"/>
        <end position="419"/>
    </location>
</feature>
<feature type="region of interest" description="Disordered" evidence="1">
    <location>
        <begin position="521"/>
        <end position="544"/>
    </location>
</feature>
<feature type="region of interest" description="Disordered" evidence="1">
    <location>
        <begin position="1"/>
        <end position="51"/>
    </location>
</feature>
<feature type="region of interest" description="Disordered" evidence="1">
    <location>
        <begin position="83"/>
        <end position="139"/>
    </location>
</feature>
<evidence type="ECO:0000313" key="3">
    <source>
        <dbReference type="RefSeq" id="XP_018444982.1"/>
    </source>
</evidence>
<feature type="compositionally biased region" description="Polar residues" evidence="1">
    <location>
        <begin position="34"/>
        <end position="47"/>
    </location>
</feature>
<feature type="region of interest" description="Disordered" evidence="1">
    <location>
        <begin position="356"/>
        <end position="375"/>
    </location>
</feature>
<feature type="compositionally biased region" description="Polar residues" evidence="1">
    <location>
        <begin position="313"/>
        <end position="327"/>
    </location>
</feature>
<organism evidence="2 3">
    <name type="scientific">Raphanus sativus</name>
    <name type="common">Radish</name>
    <name type="synonym">Raphanus raphanistrum var. sativus</name>
    <dbReference type="NCBI Taxonomy" id="3726"/>
    <lineage>
        <taxon>Eukaryota</taxon>
        <taxon>Viridiplantae</taxon>
        <taxon>Streptophyta</taxon>
        <taxon>Embryophyta</taxon>
        <taxon>Tracheophyta</taxon>
        <taxon>Spermatophyta</taxon>
        <taxon>Magnoliopsida</taxon>
        <taxon>eudicotyledons</taxon>
        <taxon>Gunneridae</taxon>
        <taxon>Pentapetalae</taxon>
        <taxon>rosids</taxon>
        <taxon>malvids</taxon>
        <taxon>Brassicales</taxon>
        <taxon>Brassicaceae</taxon>
        <taxon>Brassiceae</taxon>
        <taxon>Raphanus</taxon>
    </lineage>
</organism>
<feature type="compositionally biased region" description="Polar residues" evidence="1">
    <location>
        <begin position="108"/>
        <end position="119"/>
    </location>
</feature>
<name>A0A6J0KAJ3_RAPSA</name>
<dbReference type="RefSeq" id="XP_018444982.1">
    <property type="nucleotide sequence ID" value="XM_018589480.2"/>
</dbReference>
<feature type="compositionally biased region" description="Basic residues" evidence="1">
    <location>
        <begin position="23"/>
        <end position="33"/>
    </location>
</feature>
<evidence type="ECO:0000313" key="2">
    <source>
        <dbReference type="Proteomes" id="UP000504610"/>
    </source>
</evidence>
<proteinExistence type="predicted"/>
<feature type="region of interest" description="Disordered" evidence="1">
    <location>
        <begin position="296"/>
        <end position="348"/>
    </location>
</feature>
<dbReference type="Proteomes" id="UP000504610">
    <property type="component" value="Chromosome 7"/>
</dbReference>
<dbReference type="PANTHER" id="PTHR33416">
    <property type="entry name" value="NUCLEAR PORE COMPLEX PROTEIN NUP1"/>
    <property type="match status" value="1"/>
</dbReference>
<reference evidence="2" key="1">
    <citation type="journal article" date="2019" name="Database">
        <title>The radish genome database (RadishGD): an integrated information resource for radish genomics.</title>
        <authorList>
            <person name="Yu H.J."/>
            <person name="Baek S."/>
            <person name="Lee Y.J."/>
            <person name="Cho A."/>
            <person name="Mun J.H."/>
        </authorList>
    </citation>
    <scope>NUCLEOTIDE SEQUENCE [LARGE SCALE GENOMIC DNA]</scope>
    <source>
        <strain evidence="2">cv. WK10039</strain>
    </source>
</reference>
<feature type="region of interest" description="Disordered" evidence="1">
    <location>
        <begin position="591"/>
        <end position="613"/>
    </location>
</feature>
<feature type="compositionally biased region" description="Polar residues" evidence="1">
    <location>
        <begin position="535"/>
        <end position="544"/>
    </location>
</feature>
<dbReference type="AlphaFoldDB" id="A0A6J0KAJ3"/>
<dbReference type="GO" id="GO:0071763">
    <property type="term" value="P:nuclear membrane organization"/>
    <property type="evidence" value="ECO:0007669"/>
    <property type="project" value="TreeGrafter"/>
</dbReference>
<evidence type="ECO:0000256" key="1">
    <source>
        <dbReference type="SAM" id="MobiDB-lite"/>
    </source>
</evidence>